<dbReference type="GO" id="GO:0003824">
    <property type="term" value="F:catalytic activity"/>
    <property type="evidence" value="ECO:0007669"/>
    <property type="project" value="InterPro"/>
</dbReference>
<dbReference type="InterPro" id="IPR007197">
    <property type="entry name" value="rSAM"/>
</dbReference>
<organism evidence="6">
    <name type="scientific">marine sediment metagenome</name>
    <dbReference type="NCBI Taxonomy" id="412755"/>
    <lineage>
        <taxon>unclassified sequences</taxon>
        <taxon>metagenomes</taxon>
        <taxon>ecological metagenomes</taxon>
    </lineage>
</organism>
<gene>
    <name evidence="6" type="ORF">LCGC14_2101060</name>
</gene>
<dbReference type="GO" id="GO:0051536">
    <property type="term" value="F:iron-sulfur cluster binding"/>
    <property type="evidence" value="ECO:0007669"/>
    <property type="project" value="UniProtKB-KW"/>
</dbReference>
<keyword evidence="4" id="KW-0408">Iron</keyword>
<feature type="non-terminal residue" evidence="6">
    <location>
        <position position="332"/>
    </location>
</feature>
<dbReference type="SFLD" id="SFLDS00029">
    <property type="entry name" value="Radical_SAM"/>
    <property type="match status" value="1"/>
</dbReference>
<protein>
    <recommendedName>
        <fullName evidence="7">B12-binding domain-containing protein</fullName>
    </recommendedName>
</protein>
<keyword evidence="3" id="KW-0479">Metal-binding</keyword>
<dbReference type="InterPro" id="IPR058240">
    <property type="entry name" value="rSAM_sf"/>
</dbReference>
<name>A0A0F9EA33_9ZZZZ</name>
<evidence type="ECO:0000256" key="5">
    <source>
        <dbReference type="ARBA" id="ARBA00023014"/>
    </source>
</evidence>
<proteinExistence type="predicted"/>
<dbReference type="GO" id="GO:0046872">
    <property type="term" value="F:metal ion binding"/>
    <property type="evidence" value="ECO:0007669"/>
    <property type="project" value="UniProtKB-KW"/>
</dbReference>
<dbReference type="Gene3D" id="3.40.50.280">
    <property type="entry name" value="Cobalamin-binding domain"/>
    <property type="match status" value="1"/>
</dbReference>
<accession>A0A0F9EA33</accession>
<evidence type="ECO:0008006" key="7">
    <source>
        <dbReference type="Google" id="ProtNLM"/>
    </source>
</evidence>
<dbReference type="PANTHER" id="PTHR43409">
    <property type="entry name" value="ANAEROBIC MAGNESIUM-PROTOPORPHYRIN IX MONOMETHYL ESTER CYCLASE-RELATED"/>
    <property type="match status" value="1"/>
</dbReference>
<keyword evidence="5" id="KW-0411">Iron-sulfur</keyword>
<comment type="caution">
    <text evidence="6">The sequence shown here is derived from an EMBL/GenBank/DDBJ whole genome shotgun (WGS) entry which is preliminary data.</text>
</comment>
<keyword evidence="2" id="KW-0949">S-adenosyl-L-methionine</keyword>
<dbReference type="PANTHER" id="PTHR43409:SF7">
    <property type="entry name" value="BLL1977 PROTEIN"/>
    <property type="match status" value="1"/>
</dbReference>
<dbReference type="SFLD" id="SFLDG01082">
    <property type="entry name" value="B12-binding_domain_containing"/>
    <property type="match status" value="1"/>
</dbReference>
<comment type="cofactor">
    <cofactor evidence="1">
        <name>[4Fe-4S] cluster</name>
        <dbReference type="ChEBI" id="CHEBI:49883"/>
    </cofactor>
</comment>
<evidence type="ECO:0000313" key="6">
    <source>
        <dbReference type="EMBL" id="KKL70824.1"/>
    </source>
</evidence>
<dbReference type="SUPFAM" id="SSF102114">
    <property type="entry name" value="Radical SAM enzymes"/>
    <property type="match status" value="1"/>
</dbReference>
<evidence type="ECO:0000256" key="3">
    <source>
        <dbReference type="ARBA" id="ARBA00022723"/>
    </source>
</evidence>
<sequence>MNDKYYIMYHPISSQIMDKTGEADFTPIDLLSYLSGQDAAELNENNYDKFLNFDLNKERSGILDHFGIENYSSYYIANQISKASPDSKIFLADGRRRQIDEIIKNQGKKPDAVFMTTISSNFPTAVAVAIPLNYAKIPVIIGGIHVSTSLKDVETYIKRFVPHPELISQVRGAGDSKVMQALVSDLDHQTLKPEYCGSLTVEDGIWGGENVIAMPSMKLEFFKKIPLIGKRLSESSRLNVATPYLGCPFSCRFCSISTLPKRQRKFISRSPEDFINELKAIQKSGANLKNRFFFFLPDNFLLGRKKLDKILDKIIDGDLKLNYAVQISIDIA</sequence>
<dbReference type="EMBL" id="LAZR01025780">
    <property type="protein sequence ID" value="KKL70824.1"/>
    <property type="molecule type" value="Genomic_DNA"/>
</dbReference>
<evidence type="ECO:0000256" key="2">
    <source>
        <dbReference type="ARBA" id="ARBA00022691"/>
    </source>
</evidence>
<dbReference type="InterPro" id="IPR051198">
    <property type="entry name" value="BchE-like"/>
</dbReference>
<evidence type="ECO:0000256" key="1">
    <source>
        <dbReference type="ARBA" id="ARBA00001966"/>
    </source>
</evidence>
<dbReference type="AlphaFoldDB" id="A0A0F9EA33"/>
<reference evidence="6" key="1">
    <citation type="journal article" date="2015" name="Nature">
        <title>Complex archaea that bridge the gap between prokaryotes and eukaryotes.</title>
        <authorList>
            <person name="Spang A."/>
            <person name="Saw J.H."/>
            <person name="Jorgensen S.L."/>
            <person name="Zaremba-Niedzwiedzka K."/>
            <person name="Martijn J."/>
            <person name="Lind A.E."/>
            <person name="van Eijk R."/>
            <person name="Schleper C."/>
            <person name="Guy L."/>
            <person name="Ettema T.J."/>
        </authorList>
    </citation>
    <scope>NUCLEOTIDE SEQUENCE</scope>
</reference>
<evidence type="ECO:0000256" key="4">
    <source>
        <dbReference type="ARBA" id="ARBA00023004"/>
    </source>
</evidence>